<keyword evidence="3" id="KW-0238">DNA-binding</keyword>
<evidence type="ECO:0000256" key="3">
    <source>
        <dbReference type="ARBA" id="ARBA00023125"/>
    </source>
</evidence>
<dbReference type="Pfam" id="PF00126">
    <property type="entry name" value="HTH_1"/>
    <property type="match status" value="1"/>
</dbReference>
<dbReference type="SUPFAM" id="SSF53850">
    <property type="entry name" value="Periplasmic binding protein-like II"/>
    <property type="match status" value="1"/>
</dbReference>
<dbReference type="InterPro" id="IPR036390">
    <property type="entry name" value="WH_DNA-bd_sf"/>
</dbReference>
<dbReference type="InterPro" id="IPR000847">
    <property type="entry name" value="LysR_HTH_N"/>
</dbReference>
<protein>
    <submittedName>
        <fullName evidence="6">LysR family transcriptional regulator</fullName>
    </submittedName>
</protein>
<dbReference type="GO" id="GO:0003677">
    <property type="term" value="F:DNA binding"/>
    <property type="evidence" value="ECO:0007669"/>
    <property type="project" value="UniProtKB-KW"/>
</dbReference>
<dbReference type="OrthoDB" id="9813056at2"/>
<dbReference type="InterPro" id="IPR036388">
    <property type="entry name" value="WH-like_DNA-bd_sf"/>
</dbReference>
<gene>
    <name evidence="6" type="ORF">BLA27_20495</name>
</gene>
<dbReference type="SUPFAM" id="SSF46785">
    <property type="entry name" value="Winged helix' DNA-binding domain"/>
    <property type="match status" value="1"/>
</dbReference>
<dbReference type="InterPro" id="IPR058163">
    <property type="entry name" value="LysR-type_TF_proteobact-type"/>
</dbReference>
<dbReference type="Proteomes" id="UP000182985">
    <property type="component" value="Unassembled WGS sequence"/>
</dbReference>
<dbReference type="Gene3D" id="1.10.10.10">
    <property type="entry name" value="Winged helix-like DNA-binding domain superfamily/Winged helix DNA-binding domain"/>
    <property type="match status" value="1"/>
</dbReference>
<evidence type="ECO:0000256" key="2">
    <source>
        <dbReference type="ARBA" id="ARBA00023015"/>
    </source>
</evidence>
<accession>A0A1J6I1N6</accession>
<organism evidence="6 7">
    <name type="scientific">Brucella cytisi</name>
    <dbReference type="NCBI Taxonomy" id="407152"/>
    <lineage>
        <taxon>Bacteria</taxon>
        <taxon>Pseudomonadati</taxon>
        <taxon>Pseudomonadota</taxon>
        <taxon>Alphaproteobacteria</taxon>
        <taxon>Hyphomicrobiales</taxon>
        <taxon>Brucellaceae</taxon>
        <taxon>Brucella/Ochrobactrum group</taxon>
        <taxon>Brucella</taxon>
    </lineage>
</organism>
<dbReference type="FunFam" id="1.10.10.10:FF:000001">
    <property type="entry name" value="LysR family transcriptional regulator"/>
    <property type="match status" value="1"/>
</dbReference>
<proteinExistence type="inferred from homology"/>
<dbReference type="Gene3D" id="3.40.190.290">
    <property type="match status" value="1"/>
</dbReference>
<dbReference type="EMBL" id="MOEC01000025">
    <property type="protein sequence ID" value="OIS91678.1"/>
    <property type="molecule type" value="Genomic_DNA"/>
</dbReference>
<evidence type="ECO:0000256" key="4">
    <source>
        <dbReference type="ARBA" id="ARBA00023163"/>
    </source>
</evidence>
<reference evidence="6 7" key="1">
    <citation type="submission" date="2016-10" db="EMBL/GenBank/DDBJ databases">
        <title>The Draft Genome Sequence of the Potato Rhizosphere Bacteria Ochrobactrum sp. IPA7.2.</title>
        <authorList>
            <person name="Gogoleva N.E."/>
            <person name="Khlopko Y.A."/>
            <person name="Burygin G.L."/>
            <person name="Plotnikov A.O."/>
        </authorList>
    </citation>
    <scope>NUCLEOTIDE SEQUENCE [LARGE SCALE GENOMIC DNA]</scope>
    <source>
        <strain evidence="6 7">IPA7.2</strain>
    </source>
</reference>
<name>A0A1J6I1N6_9HYPH</name>
<dbReference type="GO" id="GO:0003700">
    <property type="term" value="F:DNA-binding transcription factor activity"/>
    <property type="evidence" value="ECO:0007669"/>
    <property type="project" value="InterPro"/>
</dbReference>
<dbReference type="PROSITE" id="PS50931">
    <property type="entry name" value="HTH_LYSR"/>
    <property type="match status" value="1"/>
</dbReference>
<keyword evidence="7" id="KW-1185">Reference proteome</keyword>
<dbReference type="AlphaFoldDB" id="A0A1J6I1N6"/>
<dbReference type="Pfam" id="PF03466">
    <property type="entry name" value="LysR_substrate"/>
    <property type="match status" value="1"/>
</dbReference>
<dbReference type="PANTHER" id="PTHR30537:SF5">
    <property type="entry name" value="HTH-TYPE TRANSCRIPTIONAL ACTIVATOR TTDR-RELATED"/>
    <property type="match status" value="1"/>
</dbReference>
<keyword evidence="4" id="KW-0804">Transcription</keyword>
<keyword evidence="2" id="KW-0805">Transcription regulation</keyword>
<comment type="caution">
    <text evidence="6">The sequence shown here is derived from an EMBL/GenBank/DDBJ whole genome shotgun (WGS) entry which is preliminary data.</text>
</comment>
<evidence type="ECO:0000313" key="7">
    <source>
        <dbReference type="Proteomes" id="UP000182985"/>
    </source>
</evidence>
<dbReference type="PANTHER" id="PTHR30537">
    <property type="entry name" value="HTH-TYPE TRANSCRIPTIONAL REGULATOR"/>
    <property type="match status" value="1"/>
</dbReference>
<evidence type="ECO:0000259" key="5">
    <source>
        <dbReference type="PROSITE" id="PS50931"/>
    </source>
</evidence>
<evidence type="ECO:0000313" key="6">
    <source>
        <dbReference type="EMBL" id="OIS91678.1"/>
    </source>
</evidence>
<dbReference type="CDD" id="cd08422">
    <property type="entry name" value="PBP2_CrgA_like"/>
    <property type="match status" value="1"/>
</dbReference>
<dbReference type="PRINTS" id="PR00039">
    <property type="entry name" value="HTHLYSR"/>
</dbReference>
<comment type="similarity">
    <text evidence="1">Belongs to the LysR transcriptional regulatory family.</text>
</comment>
<dbReference type="RefSeq" id="WP_071633336.1">
    <property type="nucleotide sequence ID" value="NZ_MOEC01000025.1"/>
</dbReference>
<feature type="domain" description="HTH lysR-type" evidence="5">
    <location>
        <begin position="1"/>
        <end position="59"/>
    </location>
</feature>
<evidence type="ECO:0000256" key="1">
    <source>
        <dbReference type="ARBA" id="ARBA00009437"/>
    </source>
</evidence>
<dbReference type="InterPro" id="IPR005119">
    <property type="entry name" value="LysR_subst-bd"/>
</dbReference>
<sequence>MDELKALRTFLAAAEKRNFAQAAKKLDVTPASVTRTIAALEAELGVQLFVRTTRQVSLTNDGAVFAARIEPAMEAFDNARAELMAAHKADEGRIRINAPMSLGQRVLAQILCGFRSIYPKIKLEISLTDELLDMIDEDFDLAVRISEPPSDKFTIWRKICAVRRVMVAAPGTTFAMISHPKEIAAEACFGYSSESGPELWQLSNAGTNHTIIAGSCVSSNNGEVLARMAADGNGVALLPTFIVSEFLAAGQLITILPDWQPPQLWLTLYYPPYQKLPPRIAVFSEYFEKNITSLVTAIG</sequence>